<dbReference type="InterPro" id="IPR010987">
    <property type="entry name" value="Glutathione-S-Trfase_C-like"/>
</dbReference>
<dbReference type="CDD" id="cd03046">
    <property type="entry name" value="GST_N_GTT1_like"/>
    <property type="match status" value="1"/>
</dbReference>
<dbReference type="PANTHER" id="PTHR44051:SF21">
    <property type="entry name" value="GLUTATHIONE S-TRANSFERASE FAMILY PROTEIN"/>
    <property type="match status" value="1"/>
</dbReference>
<dbReference type="SFLD" id="SFLDG01150">
    <property type="entry name" value="Main.1:_Beta-like"/>
    <property type="match status" value="1"/>
</dbReference>
<evidence type="ECO:0000256" key="1">
    <source>
        <dbReference type="RuleBase" id="RU003494"/>
    </source>
</evidence>
<feature type="domain" description="GST N-terminal" evidence="2">
    <location>
        <begin position="5"/>
        <end position="85"/>
    </location>
</feature>
<comment type="similarity">
    <text evidence="1">Belongs to the GST superfamily.</text>
</comment>
<dbReference type="Gene3D" id="1.20.1050.10">
    <property type="match status" value="1"/>
</dbReference>
<evidence type="ECO:0000259" key="2">
    <source>
        <dbReference type="PROSITE" id="PS50404"/>
    </source>
</evidence>
<dbReference type="SFLD" id="SFLDS00019">
    <property type="entry name" value="Glutathione_Transferase_(cytos"/>
    <property type="match status" value="1"/>
</dbReference>
<dbReference type="SUPFAM" id="SSF52833">
    <property type="entry name" value="Thioredoxin-like"/>
    <property type="match status" value="1"/>
</dbReference>
<feature type="domain" description="GST C-terminal" evidence="3">
    <location>
        <begin position="91"/>
        <end position="206"/>
    </location>
</feature>
<reference evidence="4 5" key="1">
    <citation type="submission" date="2020-07" db="EMBL/GenBank/DDBJ databases">
        <authorList>
            <person name="Li M."/>
        </authorList>
    </citation>
    <scope>NUCLEOTIDE SEQUENCE [LARGE SCALE GENOMIC DNA]</scope>
    <source>
        <strain evidence="4 5">DSM 23284</strain>
    </source>
</reference>
<reference evidence="4 5" key="2">
    <citation type="submission" date="2020-08" db="EMBL/GenBank/DDBJ databases">
        <title>Stappia taiwanensis sp. nov., isolated from a coastal thermal spring.</title>
        <authorList>
            <person name="Kampfer P."/>
        </authorList>
    </citation>
    <scope>NUCLEOTIDE SEQUENCE [LARGE SCALE GENOMIC DNA]</scope>
    <source>
        <strain evidence="4 5">DSM 23284</strain>
    </source>
</reference>
<comment type="caution">
    <text evidence="4">The sequence shown here is derived from an EMBL/GenBank/DDBJ whole genome shotgun (WGS) entry which is preliminary data.</text>
</comment>
<dbReference type="InterPro" id="IPR036249">
    <property type="entry name" value="Thioredoxin-like_sf"/>
</dbReference>
<dbReference type="InterPro" id="IPR040079">
    <property type="entry name" value="Glutathione_S-Trfase"/>
</dbReference>
<evidence type="ECO:0000259" key="3">
    <source>
        <dbReference type="PROSITE" id="PS50405"/>
    </source>
</evidence>
<dbReference type="Pfam" id="PF02798">
    <property type="entry name" value="GST_N"/>
    <property type="match status" value="1"/>
</dbReference>
<dbReference type="GO" id="GO:0016740">
    <property type="term" value="F:transferase activity"/>
    <property type="evidence" value="ECO:0007669"/>
    <property type="project" value="UniProtKB-KW"/>
</dbReference>
<keyword evidence="5" id="KW-1185">Reference proteome</keyword>
<dbReference type="CDD" id="cd03207">
    <property type="entry name" value="GST_C_8"/>
    <property type="match status" value="1"/>
</dbReference>
<dbReference type="PANTHER" id="PTHR44051">
    <property type="entry name" value="GLUTATHIONE S-TRANSFERASE-RELATED"/>
    <property type="match status" value="1"/>
</dbReference>
<dbReference type="Pfam" id="PF00043">
    <property type="entry name" value="GST_C"/>
    <property type="match status" value="1"/>
</dbReference>
<name>A0A838XQ07_9HYPH</name>
<sequence>MSSADKLTLYYMPGSRASTARVLLDELGAPYDLHVLNMRTGELKSPDYLAINPLGKVPALTHGDTVVTESVAIALYVGDLFPQAGLTPAIGDPRRGAYLRWMTFSAACFEPALIDKSLGHDPGSQSPYGSYDQVMEVLADQLGKAPYLFGDRITVADIHWGSVLYWTLMLKLVPDLPVFTDYAERIAARPSFQRVFKDEVRLQAEHEAAAAAKASGGT</sequence>
<dbReference type="SUPFAM" id="SSF47616">
    <property type="entry name" value="GST C-terminal domain-like"/>
    <property type="match status" value="1"/>
</dbReference>
<proteinExistence type="inferred from homology"/>
<keyword evidence="4" id="KW-0808">Transferase</keyword>
<dbReference type="InterPro" id="IPR004046">
    <property type="entry name" value="GST_C"/>
</dbReference>
<organism evidence="4 5">
    <name type="scientific">Stappia taiwanensis</name>
    <dbReference type="NCBI Taxonomy" id="992267"/>
    <lineage>
        <taxon>Bacteria</taxon>
        <taxon>Pseudomonadati</taxon>
        <taxon>Pseudomonadota</taxon>
        <taxon>Alphaproteobacteria</taxon>
        <taxon>Hyphomicrobiales</taxon>
        <taxon>Stappiaceae</taxon>
        <taxon>Stappia</taxon>
    </lineage>
</organism>
<dbReference type="InterPro" id="IPR036282">
    <property type="entry name" value="Glutathione-S-Trfase_C_sf"/>
</dbReference>
<dbReference type="EMBL" id="JACEON010000002">
    <property type="protein sequence ID" value="MBA4610676.1"/>
    <property type="molecule type" value="Genomic_DNA"/>
</dbReference>
<dbReference type="Proteomes" id="UP000559404">
    <property type="component" value="Unassembled WGS sequence"/>
</dbReference>
<gene>
    <name evidence="4" type="ORF">H1W37_03355</name>
</gene>
<dbReference type="PROSITE" id="PS50405">
    <property type="entry name" value="GST_CTER"/>
    <property type="match status" value="1"/>
</dbReference>
<dbReference type="RefSeq" id="WP_181758952.1">
    <property type="nucleotide sequence ID" value="NZ_BMCR01000002.1"/>
</dbReference>
<dbReference type="PROSITE" id="PS50404">
    <property type="entry name" value="GST_NTER"/>
    <property type="match status" value="1"/>
</dbReference>
<dbReference type="AlphaFoldDB" id="A0A838XQ07"/>
<accession>A0A838XQ07</accession>
<dbReference type="SFLD" id="SFLDG00358">
    <property type="entry name" value="Main_(cytGST)"/>
    <property type="match status" value="1"/>
</dbReference>
<dbReference type="InterPro" id="IPR004045">
    <property type="entry name" value="Glutathione_S-Trfase_N"/>
</dbReference>
<dbReference type="Gene3D" id="3.40.30.10">
    <property type="entry name" value="Glutaredoxin"/>
    <property type="match status" value="1"/>
</dbReference>
<evidence type="ECO:0000313" key="5">
    <source>
        <dbReference type="Proteomes" id="UP000559404"/>
    </source>
</evidence>
<evidence type="ECO:0000313" key="4">
    <source>
        <dbReference type="EMBL" id="MBA4610676.1"/>
    </source>
</evidence>
<protein>
    <submittedName>
        <fullName evidence="4">Glutathione S-transferase family protein</fullName>
    </submittedName>
</protein>